<dbReference type="PANTHER" id="PTHR45785:SF2">
    <property type="entry name" value="COMPLEMENT FACTOR H-RELATED"/>
    <property type="match status" value="1"/>
</dbReference>
<evidence type="ECO:0000256" key="15">
    <source>
        <dbReference type="SAM" id="SignalP"/>
    </source>
</evidence>
<protein>
    <recommendedName>
        <fullName evidence="4">Beta-2-glycoprotein 1</fullName>
    </recommendedName>
    <alternativeName>
        <fullName evidence="12">Apolipoprotein H</fullName>
    </alternativeName>
    <alternativeName>
        <fullName evidence="13">Beta-2-glycoprotein I</fullName>
    </alternativeName>
</protein>
<dbReference type="GeneTree" id="ENSGT00940000157228"/>
<evidence type="ECO:0000256" key="9">
    <source>
        <dbReference type="ARBA" id="ARBA00022737"/>
    </source>
</evidence>
<dbReference type="OMA" id="NWSEKPS"/>
<dbReference type="InterPro" id="IPR015104">
    <property type="entry name" value="Sushi_2"/>
</dbReference>
<evidence type="ECO:0000256" key="14">
    <source>
        <dbReference type="PROSITE-ProRule" id="PRU00302"/>
    </source>
</evidence>
<dbReference type="PROSITE" id="PS50923">
    <property type="entry name" value="SUSHI"/>
    <property type="match status" value="4"/>
</dbReference>
<keyword evidence="9" id="KW-0677">Repeat</keyword>
<keyword evidence="5" id="KW-0964">Secreted</keyword>
<evidence type="ECO:0000256" key="5">
    <source>
        <dbReference type="ARBA" id="ARBA00022525"/>
    </source>
</evidence>
<dbReference type="GO" id="GO:0008201">
    <property type="term" value="F:heparin binding"/>
    <property type="evidence" value="ECO:0007669"/>
    <property type="project" value="UniProtKB-KW"/>
</dbReference>
<evidence type="ECO:0000256" key="8">
    <source>
        <dbReference type="ARBA" id="ARBA00022729"/>
    </source>
</evidence>
<dbReference type="InterPro" id="IPR035976">
    <property type="entry name" value="Sushi/SCR/CCP_sf"/>
</dbReference>
<comment type="subcellular location">
    <subcellularLocation>
        <location evidence="3">Secreted</location>
    </subcellularLocation>
    <subcellularLocation>
        <location evidence="2">Virion</location>
    </subcellularLocation>
</comment>
<proteinExistence type="predicted"/>
<dbReference type="Gene3D" id="2.10.70.10">
    <property type="entry name" value="Complement Module, domain 1"/>
    <property type="match status" value="5"/>
</dbReference>
<reference evidence="18" key="1">
    <citation type="journal article" date="2014" name="PLoS ONE">
        <title>The genome and linkage map of the northern pike (Esox lucius): conserved synteny revealed between the salmonid sister group and the Neoteleostei.</title>
        <authorList>
            <person name="Rondeau E.B."/>
            <person name="Minkley D.R."/>
            <person name="Leong J.S."/>
            <person name="Messmer A.M."/>
            <person name="Jantzen J.R."/>
            <person name="von Schalburg K.R."/>
            <person name="Lemon C."/>
            <person name="Bird N.H."/>
            <person name="Koop B.F."/>
        </authorList>
    </citation>
    <scope>NUCLEOTIDE SEQUENCE</scope>
</reference>
<feature type="domain" description="Sushi" evidence="16">
    <location>
        <begin position="84"/>
        <end position="141"/>
    </location>
</feature>
<keyword evidence="11" id="KW-0325">Glycoprotein</keyword>
<organism evidence="17 18">
    <name type="scientific">Esox lucius</name>
    <name type="common">Northern pike</name>
    <dbReference type="NCBI Taxonomy" id="8010"/>
    <lineage>
        <taxon>Eukaryota</taxon>
        <taxon>Metazoa</taxon>
        <taxon>Chordata</taxon>
        <taxon>Craniata</taxon>
        <taxon>Vertebrata</taxon>
        <taxon>Euteleostomi</taxon>
        <taxon>Actinopterygii</taxon>
        <taxon>Neopterygii</taxon>
        <taxon>Teleostei</taxon>
        <taxon>Protacanthopterygii</taxon>
        <taxon>Esociformes</taxon>
        <taxon>Esocidae</taxon>
        <taxon>Esox</taxon>
    </lineage>
</organism>
<dbReference type="Pfam" id="PF09014">
    <property type="entry name" value="Sushi_2"/>
    <property type="match status" value="1"/>
</dbReference>
<dbReference type="SUPFAM" id="SSF57535">
    <property type="entry name" value="Complement control module/SCR domain"/>
    <property type="match status" value="5"/>
</dbReference>
<evidence type="ECO:0000256" key="11">
    <source>
        <dbReference type="ARBA" id="ARBA00023180"/>
    </source>
</evidence>
<dbReference type="InterPro" id="IPR051503">
    <property type="entry name" value="ComplSys_Reg/VirEntry_Med"/>
</dbReference>
<feature type="disulfide bond" evidence="14">
    <location>
        <begin position="112"/>
        <end position="139"/>
    </location>
</feature>
<name>A0A3P8YD50_ESOLU</name>
<dbReference type="Bgee" id="ENSELUG00000013863">
    <property type="expression patterns" value="Expressed in liver and 14 other cell types or tissues"/>
</dbReference>
<evidence type="ECO:0000256" key="4">
    <source>
        <dbReference type="ARBA" id="ARBA00020104"/>
    </source>
</evidence>
<feature type="chain" id="PRO_5044265168" description="Beta-2-glycoprotein 1" evidence="15">
    <location>
        <begin position="22"/>
        <end position="350"/>
    </location>
</feature>
<dbReference type="SMART" id="SM00032">
    <property type="entry name" value="CCP"/>
    <property type="match status" value="4"/>
</dbReference>
<keyword evidence="7" id="KW-0358">Heparin-binding</keyword>
<dbReference type="Pfam" id="PF00084">
    <property type="entry name" value="Sushi"/>
    <property type="match status" value="4"/>
</dbReference>
<keyword evidence="6 14" id="KW-0768">Sushi</keyword>
<keyword evidence="8 15" id="KW-0732">Signal</keyword>
<feature type="disulfide bond" evidence="14">
    <location>
        <begin position="207"/>
        <end position="250"/>
    </location>
</feature>
<dbReference type="OrthoDB" id="6103690at2759"/>
<gene>
    <name evidence="17" type="primary">APOH</name>
</gene>
<evidence type="ECO:0000256" key="10">
    <source>
        <dbReference type="ARBA" id="ARBA00023157"/>
    </source>
</evidence>
<comment type="caution">
    <text evidence="14">Lacks conserved residue(s) required for the propagation of feature annotation.</text>
</comment>
<evidence type="ECO:0000256" key="12">
    <source>
        <dbReference type="ARBA" id="ARBA00029855"/>
    </source>
</evidence>
<dbReference type="InterPro" id="IPR000436">
    <property type="entry name" value="Sushi_SCR_CCP_dom"/>
</dbReference>
<keyword evidence="18" id="KW-1185">Reference proteome</keyword>
<dbReference type="Proteomes" id="UP000265140">
    <property type="component" value="Chromosome 9"/>
</dbReference>
<evidence type="ECO:0000256" key="6">
    <source>
        <dbReference type="ARBA" id="ARBA00022659"/>
    </source>
</evidence>
<feature type="domain" description="Sushi" evidence="16">
    <location>
        <begin position="23"/>
        <end position="83"/>
    </location>
</feature>
<dbReference type="STRING" id="8010.ENSELUP00000013785"/>
<keyword evidence="10 14" id="KW-1015">Disulfide bond</keyword>
<reference evidence="17" key="3">
    <citation type="submission" date="2025-08" db="UniProtKB">
        <authorList>
            <consortium name="Ensembl"/>
        </authorList>
    </citation>
    <scope>IDENTIFICATION</scope>
</reference>
<feature type="domain" description="Sushi" evidence="16">
    <location>
        <begin position="142"/>
        <end position="204"/>
    </location>
</feature>
<feature type="disulfide bond" evidence="14">
    <location>
        <begin position="25"/>
        <end position="68"/>
    </location>
</feature>
<evidence type="ECO:0000256" key="7">
    <source>
        <dbReference type="ARBA" id="ARBA00022674"/>
    </source>
</evidence>
<dbReference type="PANTHER" id="PTHR45785">
    <property type="entry name" value="COMPLEMENT FACTOR H-RELATED"/>
    <property type="match status" value="1"/>
</dbReference>
<evidence type="ECO:0000256" key="1">
    <source>
        <dbReference type="ARBA" id="ARBA00003651"/>
    </source>
</evidence>
<dbReference type="InParanoid" id="A0A3P8YD50"/>
<dbReference type="GO" id="GO:0005576">
    <property type="term" value="C:extracellular region"/>
    <property type="evidence" value="ECO:0007669"/>
    <property type="project" value="UniProtKB-SubCell"/>
</dbReference>
<dbReference type="CDD" id="cd00033">
    <property type="entry name" value="CCP"/>
    <property type="match status" value="4"/>
</dbReference>
<accession>A0A3P8YD50</accession>
<dbReference type="AlphaFoldDB" id="A0A3P8YD50"/>
<feature type="domain" description="Sushi" evidence="16">
    <location>
        <begin position="205"/>
        <end position="264"/>
    </location>
</feature>
<evidence type="ECO:0000256" key="2">
    <source>
        <dbReference type="ARBA" id="ARBA00004328"/>
    </source>
</evidence>
<comment type="function">
    <text evidence="1">Binds to various kinds of negatively charged substances such as heparin, phospholipids, and dextran sulfate. May prevent activation of the intrinsic blood coagulation cascade by binding to phospholipids on the surface of damaged cells.</text>
</comment>
<evidence type="ECO:0000256" key="13">
    <source>
        <dbReference type="ARBA" id="ARBA00033414"/>
    </source>
</evidence>
<dbReference type="Ensembl" id="ENSELUT00000038680.3">
    <property type="protein sequence ID" value="ENSELUP00000013785.2"/>
    <property type="gene ID" value="ENSELUG00000013863.3"/>
</dbReference>
<evidence type="ECO:0000259" key="16">
    <source>
        <dbReference type="PROSITE" id="PS50923"/>
    </source>
</evidence>
<evidence type="ECO:0000256" key="3">
    <source>
        <dbReference type="ARBA" id="ARBA00004613"/>
    </source>
</evidence>
<feature type="signal peptide" evidence="15">
    <location>
        <begin position="1"/>
        <end position="21"/>
    </location>
</feature>
<reference evidence="17" key="4">
    <citation type="submission" date="2025-09" db="UniProtKB">
        <authorList>
            <consortium name="Ensembl"/>
        </authorList>
    </citation>
    <scope>IDENTIFICATION</scope>
</reference>
<sequence>MAPTLALLLLCQLALYTAVASKKGCDRPILSDGMNTEGLQRFYSPGDMVALSCKIGYTTFTGSRHIVCTASGEWTKLRFKCSSISCSLPEALDHGDMELMDIQYQSAINYTCHEGYTLQGASTIKCLADGEWSEPHPKCLPVNCGLPPIPKLGKAVYDRVFTGNTTVFGFGVTYQCLNPLVLIGNERGMCLSNGKWTEPPECKFVSCPAPKGIPNGYMTTDAKREHGYKETVRYGCNLDYVLEGPLEIECLKTGDWSEKPTCQASCSVDIKRGRILYRGKKIWIENFTPNKVSHKELVSFYCMNEEKKCGYAVSSQCIDATLKIPECFEEPGKWSYLAYSSYLPSEIKQC</sequence>
<evidence type="ECO:0000313" key="17">
    <source>
        <dbReference type="Ensembl" id="ENSELUP00000013785.2"/>
    </source>
</evidence>
<reference evidence="17" key="2">
    <citation type="submission" date="2020-02" db="EMBL/GenBank/DDBJ databases">
        <title>Esox lucius (northern pike) genome, fEsoLuc1, primary haplotype.</title>
        <authorList>
            <person name="Myers G."/>
            <person name="Karagic N."/>
            <person name="Meyer A."/>
            <person name="Pippel M."/>
            <person name="Reichard M."/>
            <person name="Winkler S."/>
            <person name="Tracey A."/>
            <person name="Sims Y."/>
            <person name="Howe K."/>
            <person name="Rhie A."/>
            <person name="Formenti G."/>
            <person name="Durbin R."/>
            <person name="Fedrigo O."/>
            <person name="Jarvis E.D."/>
        </authorList>
    </citation>
    <scope>NUCLEOTIDE SEQUENCE [LARGE SCALE GENOMIC DNA]</scope>
</reference>
<evidence type="ECO:0000313" key="18">
    <source>
        <dbReference type="Proteomes" id="UP000265140"/>
    </source>
</evidence>